<dbReference type="InterPro" id="IPR006665">
    <property type="entry name" value="OmpA-like"/>
</dbReference>
<evidence type="ECO:0000256" key="6">
    <source>
        <dbReference type="SAM" id="MobiDB-lite"/>
    </source>
</evidence>
<dbReference type="InterPro" id="IPR050330">
    <property type="entry name" value="Bact_OuterMem_StrucFunc"/>
</dbReference>
<dbReference type="EMBL" id="BKCG01000001">
    <property type="protein sequence ID" value="GER58570.1"/>
    <property type="molecule type" value="Genomic_DNA"/>
</dbReference>
<dbReference type="Pfam" id="PF02412">
    <property type="entry name" value="TSP_3"/>
    <property type="match status" value="5"/>
</dbReference>
<evidence type="ECO:0000259" key="8">
    <source>
        <dbReference type="PROSITE" id="PS51123"/>
    </source>
</evidence>
<dbReference type="GO" id="GO:0005509">
    <property type="term" value="F:calcium ion binding"/>
    <property type="evidence" value="ECO:0007669"/>
    <property type="project" value="InterPro"/>
</dbReference>
<comment type="caution">
    <text evidence="9">The sequence shown here is derived from an EMBL/GenBank/DDBJ whole genome shotgun (WGS) entry which is preliminary data.</text>
</comment>
<evidence type="ECO:0000256" key="3">
    <source>
        <dbReference type="ARBA" id="ARBA00023136"/>
    </source>
</evidence>
<organism evidence="9 10">
    <name type="scientific">Patiriisocius marinus</name>
    <dbReference type="NCBI Taxonomy" id="1397112"/>
    <lineage>
        <taxon>Bacteria</taxon>
        <taxon>Pseudomonadati</taxon>
        <taxon>Bacteroidota</taxon>
        <taxon>Flavobacteriia</taxon>
        <taxon>Flavobacteriales</taxon>
        <taxon>Flavobacteriaceae</taxon>
        <taxon>Patiriisocius</taxon>
    </lineage>
</organism>
<dbReference type="PANTHER" id="PTHR30329:SF21">
    <property type="entry name" value="LIPOPROTEIN YIAD-RELATED"/>
    <property type="match status" value="1"/>
</dbReference>
<dbReference type="PRINTS" id="PR01021">
    <property type="entry name" value="OMPADOMAIN"/>
</dbReference>
<evidence type="ECO:0000256" key="4">
    <source>
        <dbReference type="ARBA" id="ARBA00023237"/>
    </source>
</evidence>
<feature type="region of interest" description="Disordered" evidence="6">
    <location>
        <begin position="460"/>
        <end position="488"/>
    </location>
</feature>
<evidence type="ECO:0000313" key="9">
    <source>
        <dbReference type="EMBL" id="GER58570.1"/>
    </source>
</evidence>
<feature type="domain" description="OmpA-like" evidence="8">
    <location>
        <begin position="373"/>
        <end position="488"/>
    </location>
</feature>
<gene>
    <name evidence="9" type="ORF">ULMA_06780</name>
</gene>
<feature type="signal peptide" evidence="7">
    <location>
        <begin position="1"/>
        <end position="22"/>
    </location>
</feature>
<dbReference type="GO" id="GO:0009279">
    <property type="term" value="C:cell outer membrane"/>
    <property type="evidence" value="ECO:0007669"/>
    <property type="project" value="UniProtKB-SubCell"/>
</dbReference>
<keyword evidence="10" id="KW-1185">Reference proteome</keyword>
<evidence type="ECO:0000256" key="7">
    <source>
        <dbReference type="SAM" id="SignalP"/>
    </source>
</evidence>
<evidence type="ECO:0000256" key="5">
    <source>
        <dbReference type="PROSITE-ProRule" id="PRU00473"/>
    </source>
</evidence>
<reference evidence="9 10" key="1">
    <citation type="submission" date="2019-08" db="EMBL/GenBank/DDBJ databases">
        <title>Draft genome sequence of Ulvibacter marinus type strain NBRC 109484.</title>
        <authorList>
            <person name="Kawano K."/>
            <person name="Ushijima N."/>
            <person name="Kihara M."/>
            <person name="Itoh H."/>
        </authorList>
    </citation>
    <scope>NUCLEOTIDE SEQUENCE [LARGE SCALE GENOMIC DNA]</scope>
    <source>
        <strain evidence="9 10">NBRC 109484</strain>
    </source>
</reference>
<dbReference type="Gene3D" id="3.30.1330.60">
    <property type="entry name" value="OmpA-like domain"/>
    <property type="match status" value="1"/>
</dbReference>
<dbReference type="PRINTS" id="PR01023">
    <property type="entry name" value="NAFLGMOTY"/>
</dbReference>
<evidence type="ECO:0000256" key="1">
    <source>
        <dbReference type="ARBA" id="ARBA00004442"/>
    </source>
</evidence>
<accession>A0A5J4IXM6</accession>
<feature type="chain" id="PRO_5023827517" evidence="7">
    <location>
        <begin position="23"/>
        <end position="488"/>
    </location>
</feature>
<dbReference type="Proteomes" id="UP000326509">
    <property type="component" value="Unassembled WGS sequence"/>
</dbReference>
<name>A0A5J4IXM6_9FLAO</name>
<evidence type="ECO:0000256" key="2">
    <source>
        <dbReference type="ARBA" id="ARBA00022729"/>
    </source>
</evidence>
<comment type="subcellular location">
    <subcellularLocation>
        <location evidence="1">Cell outer membrane</location>
    </subcellularLocation>
</comment>
<keyword evidence="2 7" id="KW-0732">Signal</keyword>
<dbReference type="PANTHER" id="PTHR30329">
    <property type="entry name" value="STATOR ELEMENT OF FLAGELLAR MOTOR COMPLEX"/>
    <property type="match status" value="1"/>
</dbReference>
<dbReference type="GO" id="GO:0007155">
    <property type="term" value="P:cell adhesion"/>
    <property type="evidence" value="ECO:0007669"/>
    <property type="project" value="InterPro"/>
</dbReference>
<dbReference type="SUPFAM" id="SSF103647">
    <property type="entry name" value="TSP type-3 repeat"/>
    <property type="match status" value="2"/>
</dbReference>
<dbReference type="InterPro" id="IPR028974">
    <property type="entry name" value="TSP_type-3_rpt"/>
</dbReference>
<keyword evidence="4" id="KW-0998">Cell outer membrane</keyword>
<dbReference type="Gene3D" id="4.10.1080.10">
    <property type="entry name" value="TSP type-3 repeat"/>
    <property type="match status" value="1"/>
</dbReference>
<dbReference type="Pfam" id="PF00691">
    <property type="entry name" value="OmpA"/>
    <property type="match status" value="1"/>
</dbReference>
<dbReference type="AlphaFoldDB" id="A0A5J4IXM6"/>
<dbReference type="SUPFAM" id="SSF103088">
    <property type="entry name" value="OmpA-like"/>
    <property type="match status" value="1"/>
</dbReference>
<dbReference type="CDD" id="cd07185">
    <property type="entry name" value="OmpA_C-like"/>
    <property type="match status" value="1"/>
</dbReference>
<proteinExistence type="predicted"/>
<dbReference type="InterPro" id="IPR003367">
    <property type="entry name" value="Thrombospondin_3-like_rpt"/>
</dbReference>
<sequence length="488" mass="51937">MKHLNSILVAALVFLVVGVANAQDENNPWAIEVGINAVDTFPTGLRDGQNSSDLQNGELFEEYFNVNDHWNILPSVSKLSVGRYIGSGFSFTGVGTINRIEKFGDVPAQEIATDAVDVNGVAVAGSALYSGTELTYYGLDGQITYSLRDLINGPGGWFDPSIGIGGGYTWIDDIGFGTANGIAGVKFWLAENLAFNLQSTYKHAFEDYGVKHFQHSAGVLFKFGGKDTDGDGVYDVNDECPETPGLAQFNGCPDTDLDGIEDRQDACPNTPGVAEFNGCPDTDGDGIADPQDACPTIAGLASMNGCPDADGDGITDADDACPNEAGPKANNGCPWADTDGDGILDKDDKCPNEVGVASNNGCPEAAPQVTVEIIKQLNDYSKTILFDTGKSTIRQESYGVLQNIADIMKEYPDASFLIEGHTDSQGSEATNNKLSNNRAASVRTYLTTIGMSANRLSSIGYGESRPIADNKTKAGRQQNRRVEISLRK</sequence>
<dbReference type="OrthoDB" id="9805336at2"/>
<dbReference type="PROSITE" id="PS51123">
    <property type="entry name" value="OMPA_2"/>
    <property type="match status" value="1"/>
</dbReference>
<keyword evidence="3 5" id="KW-0472">Membrane</keyword>
<evidence type="ECO:0000313" key="10">
    <source>
        <dbReference type="Proteomes" id="UP000326509"/>
    </source>
</evidence>
<protein>
    <submittedName>
        <fullName evidence="9">Cell envelope biogenesis protein OmpA</fullName>
    </submittedName>
</protein>
<dbReference type="RefSeq" id="WP_151672641.1">
    <property type="nucleotide sequence ID" value="NZ_BKCG01000001.1"/>
</dbReference>
<dbReference type="InterPro" id="IPR006664">
    <property type="entry name" value="OMP_bac"/>
</dbReference>
<dbReference type="InterPro" id="IPR036737">
    <property type="entry name" value="OmpA-like_sf"/>
</dbReference>